<evidence type="ECO:0000256" key="2">
    <source>
        <dbReference type="ARBA" id="ARBA00005988"/>
    </source>
</evidence>
<evidence type="ECO:0000256" key="3">
    <source>
        <dbReference type="SAM" id="MobiDB-lite"/>
    </source>
</evidence>
<evidence type="ECO:0000313" key="5">
    <source>
        <dbReference type="EMBL" id="RFF31940.1"/>
    </source>
</evidence>
<evidence type="ECO:0000313" key="6">
    <source>
        <dbReference type="Proteomes" id="UP000260351"/>
    </source>
</evidence>
<feature type="region of interest" description="Disordered" evidence="3">
    <location>
        <begin position="258"/>
        <end position="277"/>
    </location>
</feature>
<comment type="caution">
    <text evidence="5">The sequence shown here is derived from an EMBL/GenBank/DDBJ whole genome shotgun (WGS) entry which is preliminary data.</text>
</comment>
<name>A0A3E1KBE1_9GAMM</name>
<evidence type="ECO:0000256" key="1">
    <source>
        <dbReference type="ARBA" id="ARBA00001947"/>
    </source>
</evidence>
<dbReference type="GO" id="GO:0008270">
    <property type="term" value="F:zinc ion binding"/>
    <property type="evidence" value="ECO:0007669"/>
    <property type="project" value="InterPro"/>
</dbReference>
<feature type="domain" description="Peptidase M14" evidence="4">
    <location>
        <begin position="148"/>
        <end position="438"/>
    </location>
</feature>
<dbReference type="Gene3D" id="3.40.630.10">
    <property type="entry name" value="Zn peptidases"/>
    <property type="match status" value="1"/>
</dbReference>
<comment type="cofactor">
    <cofactor evidence="1">
        <name>Zn(2+)</name>
        <dbReference type="ChEBI" id="CHEBI:29105"/>
    </cofactor>
</comment>
<dbReference type="AlphaFoldDB" id="A0A3E1KBE1"/>
<accession>A0A3E1KBE1</accession>
<dbReference type="SMART" id="SM00631">
    <property type="entry name" value="Zn_pept"/>
    <property type="match status" value="1"/>
</dbReference>
<keyword evidence="6" id="KW-1185">Reference proteome</keyword>
<dbReference type="SUPFAM" id="SSF53187">
    <property type="entry name" value="Zn-dependent exopeptidases"/>
    <property type="match status" value="1"/>
</dbReference>
<sequence>MQARTEMRGRPGEYSRAVLPTVCRSPATGPGSGGHDGPVLQNLLKVAAIAILAGTSMPSFADEVVRIADVPRESYEELHAMGDFWSVDSKTGEVIMYVDAQQRASIESLGYKVRLDEKRMRSLEYAQSIDAEAWRRAGLNGIPGYPCYRTVDETKSELSALAIERPDLARWQSIGETWLKANGEPGGDDIYVLVLGNQDSPYEQPPFVLMAAQHARELATAETAARFGEWLVDNYDSDPTARWLLDHREIHIVAQQNPDGRREAENGPGMWRKNSNLNACRGGTTGVDLNRNSDYFWGTHSSGSACNETYRGTSPSSEPETQAIQNYMHQVFDPQWPNGSGNDPVPEDAQGLFISLHSYGDMVMFAWEGSGGGASNHAPNHNQMAWLGRKFGFHTGYEVGRDILYSAGGTTPDYAYGEFGVAAYTFEIGSQFHQSCSSFEQQMLQDLMDSLVYAAKAAARPYQAPSGPDVVDAAAVWNAQAQTLQLSGIADDTRFDRNGVDEAPVDNPIQDIVDIRASFDLPPAQAASSFTISPESADAVSAFGARVHIGQSIELPRLLFFQARDSQGNLGVPEAVWVDEQRAAVSPDAISATLPVGSTAQRTLTIDNIGSEAVTWSVATDLPASFSRDGHDPELDEPLDLQDFSLPGGGSSSENRVGGIQTRGQVVGFSFEGTVSNLGSGSWASDMAMTVTAPDGESYVVGGYETTNPDWDFQGGGSGSGGTYQSSHIGPDVFGDQGVADEGQWSFGFEDTWTGGMDWSSVTVTLHKQVPPSCIDPAGVAWLGVNQTAGTLAPGANAPLAISMDASDLSPGQHDALLCVSTDDPAAGLIEVPVTLQVISGEPQIFDDRFEEPAG</sequence>
<dbReference type="InterPro" id="IPR000834">
    <property type="entry name" value="Peptidase_M14"/>
</dbReference>
<dbReference type="EMBL" id="QUZK01000014">
    <property type="protein sequence ID" value="RFF31940.1"/>
    <property type="molecule type" value="Genomic_DNA"/>
</dbReference>
<proteinExistence type="inferred from homology"/>
<gene>
    <name evidence="5" type="ORF">DZC52_02810</name>
</gene>
<protein>
    <recommendedName>
        <fullName evidence="4">Peptidase M14 domain-containing protein</fullName>
    </recommendedName>
</protein>
<dbReference type="Proteomes" id="UP000260351">
    <property type="component" value="Unassembled WGS sequence"/>
</dbReference>
<dbReference type="GO" id="GO:0005615">
    <property type="term" value="C:extracellular space"/>
    <property type="evidence" value="ECO:0007669"/>
    <property type="project" value="TreeGrafter"/>
</dbReference>
<comment type="similarity">
    <text evidence="2">Belongs to the peptidase M14 family.</text>
</comment>
<organism evidence="5 6">
    <name type="scientific">Wenzhouxiangella sediminis</name>
    <dbReference type="NCBI Taxonomy" id="1792836"/>
    <lineage>
        <taxon>Bacteria</taxon>
        <taxon>Pseudomonadati</taxon>
        <taxon>Pseudomonadota</taxon>
        <taxon>Gammaproteobacteria</taxon>
        <taxon>Chromatiales</taxon>
        <taxon>Wenzhouxiangellaceae</taxon>
        <taxon>Wenzhouxiangella</taxon>
    </lineage>
</organism>
<dbReference type="OrthoDB" id="9811296at2"/>
<dbReference type="GO" id="GO:0006508">
    <property type="term" value="P:proteolysis"/>
    <property type="evidence" value="ECO:0007669"/>
    <property type="project" value="InterPro"/>
</dbReference>
<dbReference type="Pfam" id="PF00246">
    <property type="entry name" value="Peptidase_M14"/>
    <property type="match status" value="1"/>
</dbReference>
<reference evidence="5 6" key="1">
    <citation type="submission" date="2018-08" db="EMBL/GenBank/DDBJ databases">
        <title>Wenzhouxiangella salilacus sp. nov., a novel bacterium isolated from a saline lake in Xinjiang Province, China.</title>
        <authorList>
            <person name="Han S."/>
        </authorList>
    </citation>
    <scope>NUCLEOTIDE SEQUENCE [LARGE SCALE GENOMIC DNA]</scope>
    <source>
        <strain evidence="5 6">XDB06</strain>
    </source>
</reference>
<dbReference type="PANTHER" id="PTHR11705">
    <property type="entry name" value="PROTEASE FAMILY M14 CARBOXYPEPTIDASE A,B"/>
    <property type="match status" value="1"/>
</dbReference>
<evidence type="ECO:0000259" key="4">
    <source>
        <dbReference type="SMART" id="SM00631"/>
    </source>
</evidence>
<dbReference type="PANTHER" id="PTHR11705:SF119">
    <property type="entry name" value="OS02G0119300 PROTEIN"/>
    <property type="match status" value="1"/>
</dbReference>
<dbReference type="GO" id="GO:0004181">
    <property type="term" value="F:metallocarboxypeptidase activity"/>
    <property type="evidence" value="ECO:0007669"/>
    <property type="project" value="InterPro"/>
</dbReference>